<name>A0A7W7W3Q3_9ACTN</name>
<comment type="caution">
    <text evidence="2">The sequence shown here is derived from an EMBL/GenBank/DDBJ whole genome shotgun (WGS) entry which is preliminary data.</text>
</comment>
<feature type="region of interest" description="Disordered" evidence="1">
    <location>
        <begin position="1"/>
        <end position="76"/>
    </location>
</feature>
<dbReference type="AlphaFoldDB" id="A0A7W7W3Q3"/>
<reference evidence="2 3" key="1">
    <citation type="submission" date="2020-08" db="EMBL/GenBank/DDBJ databases">
        <title>Sequencing the genomes of 1000 actinobacteria strains.</title>
        <authorList>
            <person name="Klenk H.-P."/>
        </authorList>
    </citation>
    <scope>NUCLEOTIDE SEQUENCE [LARGE SCALE GENOMIC DNA]</scope>
    <source>
        <strain evidence="2 3">DSM 102030</strain>
    </source>
</reference>
<proteinExistence type="predicted"/>
<evidence type="ECO:0000313" key="2">
    <source>
        <dbReference type="EMBL" id="MBB4932758.1"/>
    </source>
</evidence>
<evidence type="ECO:0000313" key="3">
    <source>
        <dbReference type="Proteomes" id="UP000523007"/>
    </source>
</evidence>
<evidence type="ECO:0000256" key="1">
    <source>
        <dbReference type="SAM" id="MobiDB-lite"/>
    </source>
</evidence>
<gene>
    <name evidence="2" type="ORF">F4561_003578</name>
</gene>
<accession>A0A7W7W3Q3</accession>
<sequence length="76" mass="7300">MGATDQAVGAEGALRQGGGVAGSPSRVRSRGLHRSDSLSLGGRATRHAGQSGPLLVMGDGVGGAGSTARDVGRSGS</sequence>
<organism evidence="2 3">
    <name type="scientific">Lipingzhangella halophila</name>
    <dbReference type="NCBI Taxonomy" id="1783352"/>
    <lineage>
        <taxon>Bacteria</taxon>
        <taxon>Bacillati</taxon>
        <taxon>Actinomycetota</taxon>
        <taxon>Actinomycetes</taxon>
        <taxon>Streptosporangiales</taxon>
        <taxon>Nocardiopsidaceae</taxon>
        <taxon>Lipingzhangella</taxon>
    </lineage>
</organism>
<keyword evidence="3" id="KW-1185">Reference proteome</keyword>
<dbReference type="EMBL" id="JACHJT010000001">
    <property type="protein sequence ID" value="MBB4932758.1"/>
    <property type="molecule type" value="Genomic_DNA"/>
</dbReference>
<dbReference type="Proteomes" id="UP000523007">
    <property type="component" value="Unassembled WGS sequence"/>
</dbReference>
<protein>
    <submittedName>
        <fullName evidence="2">Uncharacterized protein</fullName>
    </submittedName>
</protein>